<reference evidence="2" key="1">
    <citation type="submission" date="2020-03" db="EMBL/GenBank/DDBJ databases">
        <title>Draft Genome Sequence of Cylindrodendrum hubeiense.</title>
        <authorList>
            <person name="Buettner E."/>
            <person name="Kellner H."/>
        </authorList>
    </citation>
    <scope>NUCLEOTIDE SEQUENCE</scope>
    <source>
        <strain evidence="2">IHI 201604</strain>
    </source>
</reference>
<dbReference type="PANTHER" id="PTHR24148:SF64">
    <property type="entry name" value="HETEROKARYON INCOMPATIBILITY DOMAIN-CONTAINING PROTEIN"/>
    <property type="match status" value="1"/>
</dbReference>
<name>A0A9P5HM97_9HYPO</name>
<dbReference type="InterPro" id="IPR052895">
    <property type="entry name" value="HetReg/Transcr_Mod"/>
</dbReference>
<evidence type="ECO:0000313" key="2">
    <source>
        <dbReference type="EMBL" id="KAF7558238.1"/>
    </source>
</evidence>
<accession>A0A9P5HM97</accession>
<proteinExistence type="predicted"/>
<dbReference type="Proteomes" id="UP000722485">
    <property type="component" value="Unassembled WGS sequence"/>
</dbReference>
<evidence type="ECO:0000259" key="1">
    <source>
        <dbReference type="Pfam" id="PF06985"/>
    </source>
</evidence>
<dbReference type="InterPro" id="IPR010730">
    <property type="entry name" value="HET"/>
</dbReference>
<protein>
    <recommendedName>
        <fullName evidence="1">Heterokaryon incompatibility domain-containing protein</fullName>
    </recommendedName>
</protein>
<dbReference type="PANTHER" id="PTHR24148">
    <property type="entry name" value="ANKYRIN REPEAT DOMAIN-CONTAINING PROTEIN 39 HOMOLOG-RELATED"/>
    <property type="match status" value="1"/>
</dbReference>
<dbReference type="OrthoDB" id="674604at2759"/>
<evidence type="ECO:0000313" key="3">
    <source>
        <dbReference type="Proteomes" id="UP000722485"/>
    </source>
</evidence>
<dbReference type="EMBL" id="JAANBB010000001">
    <property type="protein sequence ID" value="KAF7558238.1"/>
    <property type="molecule type" value="Genomic_DNA"/>
</dbReference>
<gene>
    <name evidence="2" type="ORF">G7Z17_g197</name>
</gene>
<dbReference type="Pfam" id="PF06985">
    <property type="entry name" value="HET"/>
    <property type="match status" value="1"/>
</dbReference>
<feature type="domain" description="Heterokaryon incompatibility" evidence="1">
    <location>
        <begin position="12"/>
        <end position="119"/>
    </location>
</feature>
<dbReference type="AlphaFoldDB" id="A0A9P5HM97"/>
<sequence length="806" mass="91691">MLSSLQSQGYGYIAVSHVWDNGAEVDDELNNMTIIDELDIDVTAEDGEHLDNKPISWLGLRQVAHAANRGPLGPVNYFWLDYLCLDQVDKNNDMEKGLQICIMGDIYRNAHAVVTMIGGIPSVQSVSTPSAWMDRAWTLQEAILNKNVTWIYVKWSTNPSHLSIQDPKSSTKWRFYPVGWTGGGLRPGEDLCLVRLRHLLDLSDAQPLSNPPYPANLPEVVVLNGMTHKAGDVPRRALRACLSFDSKVRYTGVWRSMFMRTSSKPVDVVYSIMAIFNIQIRPPFGKIHVDPYRKNRDPEFVFNDLARKTAARGDIGPVWLTIGGIAGSSILRNPHSQIIPKFPHTEGANVKSNNAPPKMGFGKRWEWTGFHTDDSPFYIPQYDIQFLTHSHPHVISATMLHVKYHKVKSTKSIPQGGEGRQVKRTVASIRLRDMLGKCTYAGKIPHLSTNPDLYGLYIGQVEDMTRSGSKLNASDIVEFGKTPSASFNFSKQRYLLFINWNDRHRRWEYAADGIFKPKYNWRPPSRRYMLTVGTGAQKRFKRWPVPNSLRRSINPNNLDFRLRKFHHSYGIEPLPDFRYHPASKQVIRWGYNKSDYPTGNHPVWSKRYVHYNIRKFIRDKDTLAEKLATPSALSALSARSSHPPDTITESTQIEITNDGHAVVPYNYDGWSRSACSMQSLLGVDGILFPNTNSHKGRIPYWVRIWFGEWVMYVQIKFHRKTPKEFWQIAVVPYRRRGIGGFVANEDSIEDPPLSPPYPYSYGSTTSSTLYPIYQPVVPIVLPMLQGSHSGEGLKSDVGRYTTQQPD</sequence>
<organism evidence="2 3">
    <name type="scientific">Cylindrodendrum hubeiense</name>
    <dbReference type="NCBI Taxonomy" id="595255"/>
    <lineage>
        <taxon>Eukaryota</taxon>
        <taxon>Fungi</taxon>
        <taxon>Dikarya</taxon>
        <taxon>Ascomycota</taxon>
        <taxon>Pezizomycotina</taxon>
        <taxon>Sordariomycetes</taxon>
        <taxon>Hypocreomycetidae</taxon>
        <taxon>Hypocreales</taxon>
        <taxon>Nectriaceae</taxon>
        <taxon>Cylindrodendrum</taxon>
    </lineage>
</organism>
<keyword evidence="3" id="KW-1185">Reference proteome</keyword>
<comment type="caution">
    <text evidence="2">The sequence shown here is derived from an EMBL/GenBank/DDBJ whole genome shotgun (WGS) entry which is preliminary data.</text>
</comment>